<dbReference type="EMBL" id="LN714484">
    <property type="protein sequence ID" value="CEL68454.1"/>
    <property type="molecule type" value="Genomic_DNA"/>
</dbReference>
<dbReference type="GO" id="GO:0000724">
    <property type="term" value="P:double-strand break repair via homologous recombination"/>
    <property type="evidence" value="ECO:0007669"/>
    <property type="project" value="TreeGrafter"/>
</dbReference>
<feature type="compositionally biased region" description="Basic and acidic residues" evidence="3">
    <location>
        <begin position="211"/>
        <end position="233"/>
    </location>
</feature>
<sequence length="745" mass="78553">MARTSEDLQAQSVCDSLQAKGLLARVDWVSSFARSAALSSVSVSSFSSSSSTNSDVQPLPSRAPRAALSEERVGDAFLRSDFSQSASPSLPSGVCTLERGRLEGVHLVEVVEAVNISESRKARTKLAPSEHRCLKLILSDGHETLAAVEYRKIAAFSATTLQRGAKLLLFGAPEVRRGLVLLQEANVRVVWGGADEGEAEGANAGTGAPRDAGEPKHEHTEKRTDTRETEEANSKAQPWRPDRGQPSFGERARVGGVASGSARAGFSESRSCVSGGGSVASPLFSESFTGQLRNAETAQTANARGGLGSGVRPPRGRGVCGAGAGGLGTAGEQPTGFSSFSGTAATQTRAEQDLRAAVEIDELAELDIEDLEALAVSADPSGVHRARGLGGDAQARRGIPERIRKTSPAKRDSCDSVFFVDIQETDLAPTAASSVDKKQGYLSPLSVASSSPVVTSRKASLPSNPSCRPDETLHSPSSSPSSSSRSCSTSSAVSGVSVFRRVSVHTERGRFRSFEEESAVAEDAEKRGICEAQAPETKWIFAGVTAAKLVANRSDCEQTETRRRRPAGNLATALGSPSPTPGLGWTDTAAGVWRLQLSDGAAGQTAFVGSAVLPALLLPSGPRTQSRVCPSLHAVLADREQVKRSLLSLQGHFLLRQEAAPAVSTARKHEGGGRGESSAPRPESREDPEAYRSRGGETSPRFFVTGFRKSLRASELDQELEELLEAFEGRDTARNRELEAVDSAL</sequence>
<feature type="region of interest" description="Disordered" evidence="3">
    <location>
        <begin position="660"/>
        <end position="701"/>
    </location>
</feature>
<dbReference type="AlphaFoldDB" id="F0VC11"/>
<feature type="compositionally biased region" description="Gly residues" evidence="3">
    <location>
        <begin position="318"/>
        <end position="329"/>
    </location>
</feature>
<name>F0VC11_NEOCL</name>
<protein>
    <recommendedName>
        <fullName evidence="2">RecQ-mediated genome instability protein 1</fullName>
    </recommendedName>
</protein>
<dbReference type="OrthoDB" id="332999at2759"/>
<reference evidence="6" key="4">
    <citation type="journal article" date="2015" name="PLoS ONE">
        <title>Comprehensive Evaluation of Toxoplasma gondii VEG and Neospora caninum LIV Genomes with Tachyzoite Stage Transcriptome and Proteome Defines Novel Transcript Features.</title>
        <authorList>
            <person name="Ramaprasad A."/>
            <person name="Mourier T."/>
            <person name="Naeem R."/>
            <person name="Malas T.B."/>
            <person name="Moussa E."/>
            <person name="Panigrahi A."/>
            <person name="Vermont S.J."/>
            <person name="Otto T.D."/>
            <person name="Wastling J."/>
            <person name="Pain A."/>
        </authorList>
    </citation>
    <scope>NUCLEOTIDE SEQUENCE</scope>
    <source>
        <strain evidence="6">Liverpool</strain>
    </source>
</reference>
<keyword evidence="7" id="KW-1185">Reference proteome</keyword>
<reference evidence="5" key="1">
    <citation type="submission" date="2011-02" db="EMBL/GenBank/DDBJ databases">
        <authorList>
            <person name="Aslett M."/>
        </authorList>
    </citation>
    <scope>NUCLEOTIDE SEQUENCE</scope>
    <source>
        <strain evidence="5">Liverpool</strain>
    </source>
</reference>
<dbReference type="Pfam" id="PF08585">
    <property type="entry name" value="RMI1_N_C"/>
    <property type="match status" value="1"/>
</dbReference>
<feature type="region of interest" description="Disordered" evidence="3">
    <location>
        <begin position="382"/>
        <end position="408"/>
    </location>
</feature>
<dbReference type="GO" id="GO:0031422">
    <property type="term" value="C:RecQ family helicase-topoisomerase III complex"/>
    <property type="evidence" value="ECO:0007669"/>
    <property type="project" value="TreeGrafter"/>
</dbReference>
<feature type="domain" description="RecQ mediated genome instability protein 1 OB-fold" evidence="4">
    <location>
        <begin position="92"/>
        <end position="197"/>
    </location>
</feature>
<dbReference type="GO" id="GO:0000712">
    <property type="term" value="P:resolution of meiotic recombination intermediates"/>
    <property type="evidence" value="ECO:0007669"/>
    <property type="project" value="TreeGrafter"/>
</dbReference>
<accession>F0VC11</accession>
<dbReference type="Proteomes" id="UP000007494">
    <property type="component" value="Chromosome IX"/>
</dbReference>
<feature type="region of interest" description="Disordered" evidence="3">
    <location>
        <begin position="453"/>
        <end position="490"/>
    </location>
</feature>
<dbReference type="GO" id="GO:0016604">
    <property type="term" value="C:nuclear body"/>
    <property type="evidence" value="ECO:0007669"/>
    <property type="project" value="TreeGrafter"/>
</dbReference>
<dbReference type="RefSeq" id="XP_003881178.1">
    <property type="nucleotide sequence ID" value="XM_003881129.1"/>
</dbReference>
<gene>
    <name evidence="6" type="ORF">BN1204_042200</name>
    <name evidence="5" type="ORF">NCLIV_042200</name>
</gene>
<reference evidence="7" key="3">
    <citation type="journal article" date="2012" name="PLoS Pathog.">
        <title>Comparative genomics of the apicomplexan parasites Toxoplasma gondii and Neospora caninum: Coccidia differing in host range and transmission strategy.</title>
        <authorList>
            <person name="Reid A.J."/>
            <person name="Vermont S.J."/>
            <person name="Cotton J.A."/>
            <person name="Harris D."/>
            <person name="Hill-Cawthorne G.A."/>
            <person name="Konen-Waisman S."/>
            <person name="Latham S.M."/>
            <person name="Mourier T."/>
            <person name="Norton R."/>
            <person name="Quail M.A."/>
            <person name="Sanders M."/>
            <person name="Shanmugam D."/>
            <person name="Sohal A."/>
            <person name="Wasmuth J.D."/>
            <person name="Brunk B."/>
            <person name="Grigg M.E."/>
            <person name="Howard J.C."/>
            <person name="Parkinson J."/>
            <person name="Roos D.S."/>
            <person name="Trees A.J."/>
            <person name="Berriman M."/>
            <person name="Pain A."/>
            <person name="Wastling J.M."/>
        </authorList>
    </citation>
    <scope>NUCLEOTIDE SEQUENCE [LARGE SCALE GENOMIC DNA]</scope>
    <source>
        <strain evidence="7">Liverpool</strain>
    </source>
</reference>
<organism evidence="5 7">
    <name type="scientific">Neospora caninum (strain Liverpool)</name>
    <dbReference type="NCBI Taxonomy" id="572307"/>
    <lineage>
        <taxon>Eukaryota</taxon>
        <taxon>Sar</taxon>
        <taxon>Alveolata</taxon>
        <taxon>Apicomplexa</taxon>
        <taxon>Conoidasida</taxon>
        <taxon>Coccidia</taxon>
        <taxon>Eucoccidiorida</taxon>
        <taxon>Eimeriorina</taxon>
        <taxon>Sarcocystidae</taxon>
        <taxon>Neospora</taxon>
    </lineage>
</organism>
<dbReference type="OMA" id="ANVRVVW"/>
<proteinExistence type="inferred from homology"/>
<dbReference type="InterPro" id="IPR013894">
    <property type="entry name" value="RMI1_OB"/>
</dbReference>
<feature type="compositionally biased region" description="Basic and acidic residues" evidence="3">
    <location>
        <begin position="394"/>
        <end position="408"/>
    </location>
</feature>
<evidence type="ECO:0000313" key="6">
    <source>
        <dbReference type="EMBL" id="CEL68454.1"/>
    </source>
</evidence>
<feature type="region of interest" description="Disordered" evidence="3">
    <location>
        <begin position="198"/>
        <end position="250"/>
    </location>
</feature>
<dbReference type="VEuPathDB" id="ToxoDB:NCLIV_042200"/>
<evidence type="ECO:0000313" key="7">
    <source>
        <dbReference type="Proteomes" id="UP000007494"/>
    </source>
</evidence>
<evidence type="ECO:0000313" key="5">
    <source>
        <dbReference type="EMBL" id="CBZ51145.1"/>
    </source>
</evidence>
<evidence type="ECO:0000256" key="2">
    <source>
        <dbReference type="ARBA" id="ARBA00018987"/>
    </source>
</evidence>
<reference evidence="5" key="2">
    <citation type="submission" date="2011-03" db="EMBL/GenBank/DDBJ databases">
        <title>Comparative genomics and transcriptomics of Neospora caninum and Toxoplasma gondii.</title>
        <authorList>
            <person name="Reid A.J."/>
            <person name="Sohal A."/>
            <person name="Harris D."/>
            <person name="Quail M."/>
            <person name="Sanders M."/>
            <person name="Berriman M."/>
            <person name="Wastling J.M."/>
            <person name="Pain A."/>
        </authorList>
    </citation>
    <scope>NUCLEOTIDE SEQUENCE</scope>
    <source>
        <strain evidence="5">Liverpool</strain>
    </source>
</reference>
<feature type="compositionally biased region" description="Low complexity" evidence="3">
    <location>
        <begin position="475"/>
        <end position="490"/>
    </location>
</feature>
<feature type="compositionally biased region" description="Basic and acidic residues" evidence="3">
    <location>
        <begin position="682"/>
        <end position="695"/>
    </location>
</feature>
<comment type="similarity">
    <text evidence="1">Belongs to the RMI1 family.</text>
</comment>
<dbReference type="PANTHER" id="PTHR14790:SF15">
    <property type="entry name" value="RECQ-MEDIATED GENOME INSTABILITY PROTEIN 1"/>
    <property type="match status" value="1"/>
</dbReference>
<dbReference type="eggNOG" id="KOG3683">
    <property type="taxonomic scope" value="Eukaryota"/>
</dbReference>
<feature type="region of interest" description="Disordered" evidence="3">
    <location>
        <begin position="555"/>
        <end position="583"/>
    </location>
</feature>
<evidence type="ECO:0000256" key="1">
    <source>
        <dbReference type="ARBA" id="ARBA00006395"/>
    </source>
</evidence>
<dbReference type="InterPro" id="IPR042470">
    <property type="entry name" value="RMI1_N_C_sf"/>
</dbReference>
<feature type="compositionally biased region" description="Polar residues" evidence="3">
    <location>
        <begin position="335"/>
        <end position="346"/>
    </location>
</feature>
<evidence type="ECO:0000256" key="3">
    <source>
        <dbReference type="SAM" id="MobiDB-lite"/>
    </source>
</evidence>
<evidence type="ECO:0000259" key="4">
    <source>
        <dbReference type="Pfam" id="PF08585"/>
    </source>
</evidence>
<dbReference type="EMBL" id="FR823385">
    <property type="protein sequence ID" value="CBZ51145.1"/>
    <property type="molecule type" value="Genomic_DNA"/>
</dbReference>
<dbReference type="InParanoid" id="F0VC11"/>
<feature type="region of interest" description="Disordered" evidence="3">
    <location>
        <begin position="45"/>
        <end position="64"/>
    </location>
</feature>
<dbReference type="GeneID" id="13440415"/>
<feature type="compositionally biased region" description="Polar residues" evidence="3">
    <location>
        <begin position="457"/>
        <end position="466"/>
    </location>
</feature>
<dbReference type="PANTHER" id="PTHR14790">
    <property type="entry name" value="RECQ-MEDIATED GENOME INSTABILITY PROTEIN 1 RMI1"/>
    <property type="match status" value="1"/>
</dbReference>
<feature type="region of interest" description="Disordered" evidence="3">
    <location>
        <begin position="299"/>
        <end position="346"/>
    </location>
</feature>
<dbReference type="Gene3D" id="2.40.50.770">
    <property type="entry name" value="RecQ-mediated genome instability protein Rmi1, C-terminal domain"/>
    <property type="match status" value="1"/>
</dbReference>